<keyword evidence="1" id="KW-0812">Transmembrane</keyword>
<dbReference type="RefSeq" id="WP_264789927.1">
    <property type="nucleotide sequence ID" value="NZ_AP026867.1"/>
</dbReference>
<keyword evidence="1" id="KW-0472">Membrane</keyword>
<accession>A0A915YK63</accession>
<reference evidence="2" key="1">
    <citation type="submission" date="2022-09" db="EMBL/GenBank/DDBJ databases">
        <title>Aureispira anguillicida sp. nov., isolated from Leptocephalus of Japanese eel Anguilla japonica.</title>
        <authorList>
            <person name="Yuasa K."/>
            <person name="Mekata T."/>
            <person name="Ikunari K."/>
        </authorList>
    </citation>
    <scope>NUCLEOTIDE SEQUENCE</scope>
    <source>
        <strain evidence="2">EL160426</strain>
    </source>
</reference>
<proteinExistence type="predicted"/>
<gene>
    <name evidence="2" type="ORF">AsAng_0054950</name>
</gene>
<organism evidence="2 3">
    <name type="scientific">Aureispira anguillae</name>
    <dbReference type="NCBI Taxonomy" id="2864201"/>
    <lineage>
        <taxon>Bacteria</taxon>
        <taxon>Pseudomonadati</taxon>
        <taxon>Bacteroidota</taxon>
        <taxon>Saprospiria</taxon>
        <taxon>Saprospirales</taxon>
        <taxon>Saprospiraceae</taxon>
        <taxon>Aureispira</taxon>
    </lineage>
</organism>
<name>A0A915YK63_9BACT</name>
<protein>
    <submittedName>
        <fullName evidence="2">Uncharacterized protein</fullName>
    </submittedName>
</protein>
<evidence type="ECO:0000313" key="2">
    <source>
        <dbReference type="EMBL" id="BDS14714.1"/>
    </source>
</evidence>
<evidence type="ECO:0000313" key="3">
    <source>
        <dbReference type="Proteomes" id="UP001060919"/>
    </source>
</evidence>
<dbReference type="Proteomes" id="UP001060919">
    <property type="component" value="Chromosome"/>
</dbReference>
<sequence length="81" mass="8955">MPILDEDIVENKDENALDQFSPTWSATPLQNFLTSIFLLVFLGGALTICSILNFNTFFSIILCSSVGPLGLSIARKLKMYP</sequence>
<dbReference type="EMBL" id="AP026867">
    <property type="protein sequence ID" value="BDS14714.1"/>
    <property type="molecule type" value="Genomic_DNA"/>
</dbReference>
<dbReference type="KEGG" id="aup:AsAng_0054950"/>
<feature type="transmembrane region" description="Helical" evidence="1">
    <location>
        <begin position="32"/>
        <end position="52"/>
    </location>
</feature>
<keyword evidence="1" id="KW-1133">Transmembrane helix</keyword>
<dbReference type="AlphaFoldDB" id="A0A915YK63"/>
<keyword evidence="3" id="KW-1185">Reference proteome</keyword>
<evidence type="ECO:0000256" key="1">
    <source>
        <dbReference type="SAM" id="Phobius"/>
    </source>
</evidence>